<evidence type="ECO:0000313" key="4">
    <source>
        <dbReference type="EMBL" id="TDK62285.1"/>
    </source>
</evidence>
<comment type="caution">
    <text evidence="4">The sequence shown here is derived from an EMBL/GenBank/DDBJ whole genome shotgun (WGS) entry which is preliminary data.</text>
</comment>
<name>A0A4R5VVK6_9BACI</name>
<evidence type="ECO:0000256" key="1">
    <source>
        <dbReference type="ARBA" id="ARBA00023125"/>
    </source>
</evidence>
<dbReference type="PANTHER" id="PTHR46797:SF1">
    <property type="entry name" value="METHYLPHOSPHONATE SYNTHASE"/>
    <property type="match status" value="1"/>
</dbReference>
<gene>
    <name evidence="4" type="ORF">E2K98_09515</name>
    <name evidence="3" type="ORF">RCG21_28750</name>
</gene>
<dbReference type="Proteomes" id="UP000295132">
    <property type="component" value="Unassembled WGS sequence"/>
</dbReference>
<dbReference type="Gene3D" id="1.10.260.40">
    <property type="entry name" value="lambda repressor-like DNA-binding domains"/>
    <property type="match status" value="1"/>
</dbReference>
<dbReference type="Pfam" id="PF01381">
    <property type="entry name" value="HTH_3"/>
    <property type="match status" value="1"/>
</dbReference>
<dbReference type="InterPro" id="IPR050807">
    <property type="entry name" value="TransReg_Diox_bact_type"/>
</dbReference>
<protein>
    <submittedName>
        <fullName evidence="3">Helix-turn-helix transcriptional regulator</fullName>
    </submittedName>
    <submittedName>
        <fullName evidence="4">XRE family transcriptional regulator</fullName>
    </submittedName>
</protein>
<keyword evidence="6" id="KW-1185">Reference proteome</keyword>
<dbReference type="InterPro" id="IPR001387">
    <property type="entry name" value="Cro/C1-type_HTH"/>
</dbReference>
<accession>A0A4R5VVK6</accession>
<dbReference type="CDD" id="cd00093">
    <property type="entry name" value="HTH_XRE"/>
    <property type="match status" value="1"/>
</dbReference>
<proteinExistence type="predicted"/>
<dbReference type="EMBL" id="SMYO01000004">
    <property type="protein sequence ID" value="TDK62285.1"/>
    <property type="molecule type" value="Genomic_DNA"/>
</dbReference>
<dbReference type="PANTHER" id="PTHR46797">
    <property type="entry name" value="HTH-TYPE TRANSCRIPTIONAL REGULATOR"/>
    <property type="match status" value="1"/>
</dbReference>
<feature type="domain" description="HTH cro/C1-type" evidence="2">
    <location>
        <begin position="6"/>
        <end position="61"/>
    </location>
</feature>
<dbReference type="SMART" id="SM00530">
    <property type="entry name" value="HTH_XRE"/>
    <property type="match status" value="1"/>
</dbReference>
<dbReference type="AlphaFoldDB" id="A0A4R5VVK6"/>
<keyword evidence="1" id="KW-0238">DNA-binding</keyword>
<dbReference type="Proteomes" id="UP001178888">
    <property type="component" value="Unassembled WGS sequence"/>
</dbReference>
<reference evidence="4 5" key="1">
    <citation type="submission" date="2019-03" db="EMBL/GenBank/DDBJ databases">
        <title>Bacillus niacini sp. nov. a Nicotinate-Metabolizing Mesophile Isolated from Soil.</title>
        <authorList>
            <person name="Zhang G."/>
        </authorList>
    </citation>
    <scope>NUCLEOTIDE SEQUENCE [LARGE SCALE GENOMIC DNA]</scope>
    <source>
        <strain evidence="4 5">WN066</strain>
    </source>
</reference>
<evidence type="ECO:0000313" key="3">
    <source>
        <dbReference type="EMBL" id="MDQ6600267.1"/>
    </source>
</evidence>
<dbReference type="GO" id="GO:0003700">
    <property type="term" value="F:DNA-binding transcription factor activity"/>
    <property type="evidence" value="ECO:0007669"/>
    <property type="project" value="TreeGrafter"/>
</dbReference>
<reference evidence="3" key="2">
    <citation type="submission" date="2023-08" db="EMBL/GenBank/DDBJ databases">
        <title>Nitrogen cycling bacteria in agricultural field soils.</title>
        <authorList>
            <person name="Jang J."/>
        </authorList>
    </citation>
    <scope>NUCLEOTIDE SEQUENCE</scope>
    <source>
        <strain evidence="3">PS3-36</strain>
    </source>
</reference>
<organism evidence="4 5">
    <name type="scientific">Bacillus salipaludis</name>
    <dbReference type="NCBI Taxonomy" id="2547811"/>
    <lineage>
        <taxon>Bacteria</taxon>
        <taxon>Bacillati</taxon>
        <taxon>Bacillota</taxon>
        <taxon>Bacilli</taxon>
        <taxon>Bacillales</taxon>
        <taxon>Bacillaceae</taxon>
        <taxon>Bacillus</taxon>
    </lineage>
</organism>
<dbReference type="GO" id="GO:0005829">
    <property type="term" value="C:cytosol"/>
    <property type="evidence" value="ECO:0007669"/>
    <property type="project" value="TreeGrafter"/>
</dbReference>
<evidence type="ECO:0000313" key="6">
    <source>
        <dbReference type="Proteomes" id="UP001178888"/>
    </source>
</evidence>
<dbReference type="SUPFAM" id="SSF47413">
    <property type="entry name" value="lambda repressor-like DNA-binding domains"/>
    <property type="match status" value="1"/>
</dbReference>
<evidence type="ECO:0000259" key="2">
    <source>
        <dbReference type="PROSITE" id="PS50943"/>
    </source>
</evidence>
<sequence length="110" mass="12339">MEGTKLKLLREEKGLSISQLSELSGISKSYLSLIERDIQRNPSIEILDKLATTLKVDIDQFIKGNQDGETKISSGVIKGTLKLEIELSEGQLNTQKLRKIKNLIQELNTE</sequence>
<dbReference type="RefSeq" id="WP_133334011.1">
    <property type="nucleotide sequence ID" value="NZ_JAVGVR010000001.1"/>
</dbReference>
<dbReference type="EMBL" id="JAVGVR010000001">
    <property type="protein sequence ID" value="MDQ6600267.1"/>
    <property type="molecule type" value="Genomic_DNA"/>
</dbReference>
<dbReference type="PROSITE" id="PS50943">
    <property type="entry name" value="HTH_CROC1"/>
    <property type="match status" value="1"/>
</dbReference>
<evidence type="ECO:0000313" key="5">
    <source>
        <dbReference type="Proteomes" id="UP000295132"/>
    </source>
</evidence>
<dbReference type="GO" id="GO:0003677">
    <property type="term" value="F:DNA binding"/>
    <property type="evidence" value="ECO:0007669"/>
    <property type="project" value="UniProtKB-KW"/>
</dbReference>
<dbReference type="InterPro" id="IPR010982">
    <property type="entry name" value="Lambda_DNA-bd_dom_sf"/>
</dbReference>